<evidence type="ECO:0000313" key="2">
    <source>
        <dbReference type="Proteomes" id="UP001590951"/>
    </source>
</evidence>
<dbReference type="Proteomes" id="UP001590951">
    <property type="component" value="Unassembled WGS sequence"/>
</dbReference>
<reference evidence="1 2" key="1">
    <citation type="submission" date="2024-09" db="EMBL/GenBank/DDBJ databases">
        <title>Rethinking Asexuality: The Enigmatic Case of Functional Sexual Genes in Lepraria (Stereocaulaceae).</title>
        <authorList>
            <person name="Doellman M."/>
            <person name="Sun Y."/>
            <person name="Barcenas-Pena A."/>
            <person name="Lumbsch H.T."/>
            <person name="Grewe F."/>
        </authorList>
    </citation>
    <scope>NUCLEOTIDE SEQUENCE [LARGE SCALE GENOMIC DNA]</scope>
    <source>
        <strain evidence="1 2">Grewe 0041</strain>
    </source>
</reference>
<comment type="caution">
    <text evidence="1">The sequence shown here is derived from an EMBL/GenBank/DDBJ whole genome shotgun (WGS) entry which is preliminary data.</text>
</comment>
<keyword evidence="2" id="KW-1185">Reference proteome</keyword>
<proteinExistence type="predicted"/>
<accession>A0ABR4B912</accession>
<dbReference type="EMBL" id="JBHFEH010000016">
    <property type="protein sequence ID" value="KAL2054324.1"/>
    <property type="molecule type" value="Genomic_DNA"/>
</dbReference>
<gene>
    <name evidence="1" type="ORF">ABVK25_005465</name>
</gene>
<sequence>MQVILSPGQITGRATSSDIADAALILFDTCVIPYGYGGLASNIGGDDNLEVAISNYKPNVKCSGGRTRGPPWQSCVLLFTEMRADMDILLFGQRPVPGLNVQLPLLVRSRK</sequence>
<organism evidence="1 2">
    <name type="scientific">Lepraria finkii</name>
    <dbReference type="NCBI Taxonomy" id="1340010"/>
    <lineage>
        <taxon>Eukaryota</taxon>
        <taxon>Fungi</taxon>
        <taxon>Dikarya</taxon>
        <taxon>Ascomycota</taxon>
        <taxon>Pezizomycotina</taxon>
        <taxon>Lecanoromycetes</taxon>
        <taxon>OSLEUM clade</taxon>
        <taxon>Lecanoromycetidae</taxon>
        <taxon>Lecanorales</taxon>
        <taxon>Lecanorineae</taxon>
        <taxon>Stereocaulaceae</taxon>
        <taxon>Lepraria</taxon>
    </lineage>
</organism>
<name>A0ABR4B912_9LECA</name>
<evidence type="ECO:0000313" key="1">
    <source>
        <dbReference type="EMBL" id="KAL2054324.1"/>
    </source>
</evidence>
<protein>
    <submittedName>
        <fullName evidence="1">Uncharacterized protein</fullName>
    </submittedName>
</protein>